<dbReference type="InterPro" id="IPR020472">
    <property type="entry name" value="WD40_PAC1"/>
</dbReference>
<proteinExistence type="predicted"/>
<dbReference type="InterPro" id="IPR056884">
    <property type="entry name" value="NPHP3-like_N"/>
</dbReference>
<dbReference type="Gene3D" id="3.40.50.300">
    <property type="entry name" value="P-loop containing nucleotide triphosphate hydrolases"/>
    <property type="match status" value="1"/>
</dbReference>
<dbReference type="Proteomes" id="UP000054097">
    <property type="component" value="Unassembled WGS sequence"/>
</dbReference>
<dbReference type="OrthoDB" id="163438at2759"/>
<feature type="repeat" description="WD" evidence="3">
    <location>
        <begin position="673"/>
        <end position="714"/>
    </location>
</feature>
<dbReference type="Pfam" id="PF24883">
    <property type="entry name" value="NPHP3_N"/>
    <property type="match status" value="1"/>
</dbReference>
<feature type="repeat" description="WD" evidence="3">
    <location>
        <begin position="931"/>
        <end position="972"/>
    </location>
</feature>
<feature type="domain" description="Nephrocystin 3-like N-terminal" evidence="5">
    <location>
        <begin position="35"/>
        <end position="203"/>
    </location>
</feature>
<evidence type="ECO:0000259" key="5">
    <source>
        <dbReference type="Pfam" id="PF24883"/>
    </source>
</evidence>
<dbReference type="SUPFAM" id="SSF50978">
    <property type="entry name" value="WD40 repeat-like"/>
    <property type="match status" value="3"/>
</dbReference>
<gene>
    <name evidence="6" type="ORF">M408DRAFT_72991</name>
</gene>
<dbReference type="Pfam" id="PF00400">
    <property type="entry name" value="WD40"/>
    <property type="match status" value="14"/>
</dbReference>
<dbReference type="HOGENOM" id="CLU_000288_6_3_1"/>
<feature type="repeat" description="WD" evidence="3">
    <location>
        <begin position="587"/>
        <end position="628"/>
    </location>
</feature>
<dbReference type="SMART" id="SM00320">
    <property type="entry name" value="WD40"/>
    <property type="match status" value="14"/>
</dbReference>
<feature type="repeat" description="WD" evidence="3">
    <location>
        <begin position="759"/>
        <end position="800"/>
    </location>
</feature>
<dbReference type="InterPro" id="IPR001680">
    <property type="entry name" value="WD40_rpt"/>
</dbReference>
<dbReference type="PROSITE" id="PS50294">
    <property type="entry name" value="WD_REPEATS_REGION"/>
    <property type="match status" value="13"/>
</dbReference>
<feature type="repeat" description="WD" evidence="3">
    <location>
        <begin position="974"/>
        <end position="1015"/>
    </location>
</feature>
<dbReference type="InterPro" id="IPR015943">
    <property type="entry name" value="WD40/YVTN_repeat-like_dom_sf"/>
</dbReference>
<dbReference type="InterPro" id="IPR027417">
    <property type="entry name" value="P-loop_NTPase"/>
</dbReference>
<feature type="region of interest" description="Disordered" evidence="4">
    <location>
        <begin position="1279"/>
        <end position="1321"/>
    </location>
</feature>
<dbReference type="Gene3D" id="2.130.10.10">
    <property type="entry name" value="YVTN repeat-like/Quinoprotein amine dehydrogenase"/>
    <property type="match status" value="6"/>
</dbReference>
<feature type="repeat" description="WD" evidence="3">
    <location>
        <begin position="1105"/>
        <end position="1146"/>
    </location>
</feature>
<feature type="repeat" description="WD" evidence="3">
    <location>
        <begin position="630"/>
        <end position="671"/>
    </location>
</feature>
<feature type="repeat" description="WD" evidence="3">
    <location>
        <begin position="888"/>
        <end position="929"/>
    </location>
</feature>
<reference evidence="6 7" key="1">
    <citation type="submission" date="2014-04" db="EMBL/GenBank/DDBJ databases">
        <authorList>
            <consortium name="DOE Joint Genome Institute"/>
            <person name="Kuo A."/>
            <person name="Zuccaro A."/>
            <person name="Kohler A."/>
            <person name="Nagy L.G."/>
            <person name="Floudas D."/>
            <person name="Copeland A."/>
            <person name="Barry K.W."/>
            <person name="Cichocki N."/>
            <person name="Veneault-Fourrey C."/>
            <person name="LaButti K."/>
            <person name="Lindquist E.A."/>
            <person name="Lipzen A."/>
            <person name="Lundell T."/>
            <person name="Morin E."/>
            <person name="Murat C."/>
            <person name="Sun H."/>
            <person name="Tunlid A."/>
            <person name="Henrissat B."/>
            <person name="Grigoriev I.V."/>
            <person name="Hibbett D.S."/>
            <person name="Martin F."/>
            <person name="Nordberg H.P."/>
            <person name="Cantor M.N."/>
            <person name="Hua S.X."/>
        </authorList>
    </citation>
    <scope>NUCLEOTIDE SEQUENCE [LARGE SCALE GENOMIC DNA]</scope>
    <source>
        <strain evidence="6 7">MAFF 305830</strain>
    </source>
</reference>
<evidence type="ECO:0000256" key="3">
    <source>
        <dbReference type="PROSITE-ProRule" id="PRU00221"/>
    </source>
</evidence>
<dbReference type="PRINTS" id="PR00320">
    <property type="entry name" value="GPROTEINBRPT"/>
</dbReference>
<keyword evidence="2" id="KW-0677">Repeat</keyword>
<feature type="repeat" description="WD" evidence="3">
    <location>
        <begin position="1148"/>
        <end position="1173"/>
    </location>
</feature>
<dbReference type="STRING" id="933852.A0A0C2WJ20"/>
<evidence type="ECO:0000256" key="2">
    <source>
        <dbReference type="ARBA" id="ARBA00022737"/>
    </source>
</evidence>
<dbReference type="SUPFAM" id="SSF52540">
    <property type="entry name" value="P-loop containing nucleoside triphosphate hydrolases"/>
    <property type="match status" value="1"/>
</dbReference>
<evidence type="ECO:0000313" key="6">
    <source>
        <dbReference type="EMBL" id="KIM26363.1"/>
    </source>
</evidence>
<evidence type="ECO:0000256" key="1">
    <source>
        <dbReference type="ARBA" id="ARBA00022574"/>
    </source>
</evidence>
<accession>A0A0C2WJ20</accession>
<sequence length="1321" mass="144483">MRLSREERIILSDLKVKEIECGSPLQGCMKGTRTAILNEIHSWATDLTAPNILWLDGYPGVGKSAIATEVVDQLAALGRLGSRFFFQRQRAADLTPHALWRTVAYDLSRRHPSVRRTVILKLEEDTISPETFNLQNMFHHFIREPLMKSTDIPEARLPVVVIDALDECGGLEGQQSTHRKMLVKTIHDWSQLSTRFKLLVTSRGENDIKRLFSTTKHHHIEILAGEMVDAQSSEDIKTFMMEELQNIAAQYALSLPQTDWPDAETISLLVYMAAGLFIWAQTVIKFISLGEPSRRLNQVLEGRAKGKIDDLYDQILKASFSSEDDIKDFRTIVGAIILMKAPLSFTSLARLLDMDRSNVEYICIRLQSVLEYHKNLRFHHQSFVDFILNRDRCTPGFSIEQDRENRKLASACLRVLNSELRFNICGVESSYFKNADIPDLVSKADEFITPHLLYSSLWWVIHLIETGPDTEIFGHVQDFMRKQFLSWLEVLSISQRVNLGSQILISLIDWIRVYRQADAIELARDMHKFVATFAGVISQSVTHIYVSALPFLPLASTVRRYYETEYGKTLRVASGGLTDWPALQLALLGHTSEVTSVAFSPDGHRIVSGSWDKTILIWDAETGAVVAGPFEGHSSTVSSVAFSPDGKRIVSGSYDETIRVWDAEMGAVIAGPFEGSSHWVSSVAFSPDGKRIVSGSYNKTIRVWDAETGATVAGPFEGHNEPVSSVAFSPDGERIVSGSGDQTILIWNAETGAVVAGPFEGHSDWVSSVAFSPDGNRIVSGAGDQTIRIWNSETGAVISGPFEGHSSLVYSVAFSPDGNRVVSGSADQTVRVWDAETGAVVAGPFQGHSDWASSVAFSPDGNRIVSGSADRTIRVWDAETSAVVAGSFGGHSGGVYSVAFSPDGNRIVSGSGDQTIRVWDADTGAVVAGSFDGHSGWVHSVAFSPDGKRIVSGSYDETVRVWDAETGVVVAGPFHGHINWVRSVAFSPDGNRIVSGSRDQTIRVWDGETGAVVAGPFVGHNDSVDSVDSVAFSPDGKRIVSISADQTIVWDAETGAVVAGPFEGSSHWVSSVAFSPDGKRIVSSSRDQTIRVWDAETGAVVAGSFDGHSDWISSVAFSPDGKRIVSGSEDQTIRVWDAETSTAVAGLFEGHSEGVSSVAFSPDDKRIISGSEDADGAIRLWNPLSCENQVCILPLTFGDSLRMEDGWVLGPKSELLLWVPPALRLGLYRPGNTLVITDHITTKLDLSHFVHGHMWSLCKSRRYLPNRNRLPEAQASLIDSAKDSISNEVPEQSSRSTKRKASGQLTQTDLGGNAKKARLEE</sequence>
<name>A0A0C2WJ20_SERVB</name>
<feature type="repeat" description="WD" evidence="3">
    <location>
        <begin position="802"/>
        <end position="843"/>
    </location>
</feature>
<dbReference type="CDD" id="cd00200">
    <property type="entry name" value="WD40"/>
    <property type="match status" value="2"/>
</dbReference>
<feature type="repeat" description="WD" evidence="3">
    <location>
        <begin position="845"/>
        <end position="886"/>
    </location>
</feature>
<dbReference type="InterPro" id="IPR019775">
    <property type="entry name" value="WD40_repeat_CS"/>
</dbReference>
<dbReference type="InterPro" id="IPR036322">
    <property type="entry name" value="WD40_repeat_dom_sf"/>
</dbReference>
<keyword evidence="1 3" id="KW-0853">WD repeat</keyword>
<reference evidence="7" key="2">
    <citation type="submission" date="2015-01" db="EMBL/GenBank/DDBJ databases">
        <title>Evolutionary Origins and Diversification of the Mycorrhizal Mutualists.</title>
        <authorList>
            <consortium name="DOE Joint Genome Institute"/>
            <consortium name="Mycorrhizal Genomics Consortium"/>
            <person name="Kohler A."/>
            <person name="Kuo A."/>
            <person name="Nagy L.G."/>
            <person name="Floudas D."/>
            <person name="Copeland A."/>
            <person name="Barry K.W."/>
            <person name="Cichocki N."/>
            <person name="Veneault-Fourrey C."/>
            <person name="LaButti K."/>
            <person name="Lindquist E.A."/>
            <person name="Lipzen A."/>
            <person name="Lundell T."/>
            <person name="Morin E."/>
            <person name="Murat C."/>
            <person name="Riley R."/>
            <person name="Ohm R."/>
            <person name="Sun H."/>
            <person name="Tunlid A."/>
            <person name="Henrissat B."/>
            <person name="Grigoriev I.V."/>
            <person name="Hibbett D.S."/>
            <person name="Martin F."/>
        </authorList>
    </citation>
    <scope>NUCLEOTIDE SEQUENCE [LARGE SCALE GENOMIC DNA]</scope>
    <source>
        <strain evidence="7">MAFF 305830</strain>
    </source>
</reference>
<protein>
    <recommendedName>
        <fullName evidence="5">Nephrocystin 3-like N-terminal domain-containing protein</fullName>
    </recommendedName>
</protein>
<dbReference type="EMBL" id="KN824307">
    <property type="protein sequence ID" value="KIM26363.1"/>
    <property type="molecule type" value="Genomic_DNA"/>
</dbReference>
<dbReference type="PROSITE" id="PS50082">
    <property type="entry name" value="WD_REPEATS_2"/>
    <property type="match status" value="13"/>
</dbReference>
<feature type="repeat" description="WD" evidence="3">
    <location>
        <begin position="716"/>
        <end position="757"/>
    </location>
</feature>
<organism evidence="6 7">
    <name type="scientific">Serendipita vermifera MAFF 305830</name>
    <dbReference type="NCBI Taxonomy" id="933852"/>
    <lineage>
        <taxon>Eukaryota</taxon>
        <taxon>Fungi</taxon>
        <taxon>Dikarya</taxon>
        <taxon>Basidiomycota</taxon>
        <taxon>Agaricomycotina</taxon>
        <taxon>Agaricomycetes</taxon>
        <taxon>Sebacinales</taxon>
        <taxon>Serendipitaceae</taxon>
        <taxon>Serendipita</taxon>
    </lineage>
</organism>
<dbReference type="PANTHER" id="PTHR44129">
    <property type="entry name" value="WD REPEAT-CONTAINING PROTEIN POP1"/>
    <property type="match status" value="1"/>
</dbReference>
<evidence type="ECO:0000256" key="4">
    <source>
        <dbReference type="SAM" id="MobiDB-lite"/>
    </source>
</evidence>
<keyword evidence="7" id="KW-1185">Reference proteome</keyword>
<feature type="compositionally biased region" description="Polar residues" evidence="4">
    <location>
        <begin position="1283"/>
        <end position="1295"/>
    </location>
</feature>
<evidence type="ECO:0000313" key="7">
    <source>
        <dbReference type="Proteomes" id="UP000054097"/>
    </source>
</evidence>
<dbReference type="PROSITE" id="PS00678">
    <property type="entry name" value="WD_REPEATS_1"/>
    <property type="match status" value="10"/>
</dbReference>
<feature type="repeat" description="WD" evidence="3">
    <location>
        <begin position="1062"/>
        <end position="1103"/>
    </location>
</feature>
<dbReference type="InterPro" id="IPR050349">
    <property type="entry name" value="WD_LIS1/nudF_dynein_reg"/>
</dbReference>